<reference evidence="1 2" key="1">
    <citation type="journal article" date="2023" name="Genome Announc.">
        <title>Pan-Genome Analyses of the Genus Cohnella and Proposal of the Novel Species Cohnella silvisoli sp. nov., Isolated from Forest Soil.</title>
        <authorList>
            <person name="Wang C."/>
            <person name="Mao L."/>
            <person name="Bao G."/>
            <person name="Zhu H."/>
        </authorList>
    </citation>
    <scope>NUCLEOTIDE SEQUENCE [LARGE SCALE GENOMIC DNA]</scope>
    <source>
        <strain evidence="1 2">NL03-T5-1</strain>
    </source>
</reference>
<organism evidence="1 2">
    <name type="scientific">Cohnella silvisoli</name>
    <dbReference type="NCBI Taxonomy" id="2873699"/>
    <lineage>
        <taxon>Bacteria</taxon>
        <taxon>Bacillati</taxon>
        <taxon>Bacillota</taxon>
        <taxon>Bacilli</taxon>
        <taxon>Bacillales</taxon>
        <taxon>Paenibacillaceae</taxon>
        <taxon>Cohnella</taxon>
    </lineage>
</organism>
<dbReference type="Proteomes" id="UP001493487">
    <property type="component" value="Unassembled WGS sequence"/>
</dbReference>
<accession>A0ABV1KMX5</accession>
<protein>
    <submittedName>
        <fullName evidence="1">Uncharacterized protein</fullName>
    </submittedName>
</protein>
<proteinExistence type="predicted"/>
<name>A0ABV1KMX5_9BACL</name>
<dbReference type="EMBL" id="JASKHM010000001">
    <property type="protein sequence ID" value="MEQ4481419.1"/>
    <property type="molecule type" value="Genomic_DNA"/>
</dbReference>
<gene>
    <name evidence="1" type="ORF">QJS35_03300</name>
</gene>
<keyword evidence="2" id="KW-1185">Reference proteome</keyword>
<sequence>MNKVTKWKKKMNMYYSELHSQKLLSDLVTSGFTVGLTNENHSQLYAQLISNREIAVSSDLKATIVSGDGSLAVVLK</sequence>
<evidence type="ECO:0000313" key="2">
    <source>
        <dbReference type="Proteomes" id="UP001493487"/>
    </source>
</evidence>
<comment type="caution">
    <text evidence="1">The sequence shown here is derived from an EMBL/GenBank/DDBJ whole genome shotgun (WGS) entry which is preliminary data.</text>
</comment>
<dbReference type="RefSeq" id="WP_232182076.1">
    <property type="nucleotide sequence ID" value="NZ_JAIOAP010000001.1"/>
</dbReference>
<evidence type="ECO:0000313" key="1">
    <source>
        <dbReference type="EMBL" id="MEQ4481419.1"/>
    </source>
</evidence>